<dbReference type="Proteomes" id="UP000298327">
    <property type="component" value="Unassembled WGS sequence"/>
</dbReference>
<dbReference type="InterPro" id="IPR037045">
    <property type="entry name" value="S8pro/Inhibitor_I9_sf"/>
</dbReference>
<gene>
    <name evidence="3" type="ORF">EVG20_g1402</name>
</gene>
<feature type="domain" description="Inhibitor I9" evidence="2">
    <location>
        <begin position="57"/>
        <end position="135"/>
    </location>
</feature>
<dbReference type="OrthoDB" id="3252197at2759"/>
<dbReference type="STRING" id="205917.A0A4Y9ZDX8"/>
<name>A0A4Y9ZDX8_9AGAM</name>
<dbReference type="SUPFAM" id="SSF54897">
    <property type="entry name" value="Protease propeptides/inhibitors"/>
    <property type="match status" value="1"/>
</dbReference>
<feature type="signal peptide" evidence="1">
    <location>
        <begin position="1"/>
        <end position="20"/>
    </location>
</feature>
<comment type="caution">
    <text evidence="3">The sequence shown here is derived from an EMBL/GenBank/DDBJ whole genome shotgun (WGS) entry which is preliminary data.</text>
</comment>
<accession>A0A4Y9ZDX8</accession>
<evidence type="ECO:0000256" key="1">
    <source>
        <dbReference type="SAM" id="SignalP"/>
    </source>
</evidence>
<organism evidence="3 4">
    <name type="scientific">Dentipellis fragilis</name>
    <dbReference type="NCBI Taxonomy" id="205917"/>
    <lineage>
        <taxon>Eukaryota</taxon>
        <taxon>Fungi</taxon>
        <taxon>Dikarya</taxon>
        <taxon>Basidiomycota</taxon>
        <taxon>Agaricomycotina</taxon>
        <taxon>Agaricomycetes</taxon>
        <taxon>Russulales</taxon>
        <taxon>Hericiaceae</taxon>
        <taxon>Dentipellis</taxon>
    </lineage>
</organism>
<protein>
    <recommendedName>
        <fullName evidence="2">Inhibitor I9 domain-containing protein</fullName>
    </recommendedName>
</protein>
<feature type="chain" id="PRO_5021377079" description="Inhibitor I9 domain-containing protein" evidence="1">
    <location>
        <begin position="21"/>
        <end position="294"/>
    </location>
</feature>
<reference evidence="3 4" key="1">
    <citation type="submission" date="2019-02" db="EMBL/GenBank/DDBJ databases">
        <title>Genome sequencing of the rare red list fungi Dentipellis fragilis.</title>
        <authorList>
            <person name="Buettner E."/>
            <person name="Kellner H."/>
        </authorList>
    </citation>
    <scope>NUCLEOTIDE SEQUENCE [LARGE SCALE GENOMIC DNA]</scope>
    <source>
        <strain evidence="3 4">DSM 105465</strain>
    </source>
</reference>
<sequence>MTRTLSISFLAASLAALAVANPLSTTPDYVPRQRSPVIMAPVLVAEHEAPHGIINNSYIVMLKKDLPQAAVDNHYNFLQVAHSEDPLLEEESGLRHVYDGHVRGYAGRFSQGVLQRIRQMPEVDYIERDQIVKTQAIQKSAPWGLARVSHRPRLTFGTFTKYEYEPAGGLSFPVYPIAVSHGIGKAASHQGGCSCPTRREKHAVGATVAQYAYCKRRGFGTFVIALRKIRNSAPRPHILIARNAGDLTVTFCNFGTQLQGYHPGGPILLPTGAKRFSPPRHLALACRSPANLAF</sequence>
<dbReference type="InterPro" id="IPR010259">
    <property type="entry name" value="S8pro/Inhibitor_I9"/>
</dbReference>
<dbReference type="Gene3D" id="3.30.70.80">
    <property type="entry name" value="Peptidase S8 propeptide/proteinase inhibitor I9"/>
    <property type="match status" value="1"/>
</dbReference>
<dbReference type="AlphaFoldDB" id="A0A4Y9ZDX8"/>
<dbReference type="EMBL" id="SEOQ01000044">
    <property type="protein sequence ID" value="TFY71609.1"/>
    <property type="molecule type" value="Genomic_DNA"/>
</dbReference>
<dbReference type="Pfam" id="PF05922">
    <property type="entry name" value="Inhibitor_I9"/>
    <property type="match status" value="1"/>
</dbReference>
<evidence type="ECO:0000313" key="3">
    <source>
        <dbReference type="EMBL" id="TFY71609.1"/>
    </source>
</evidence>
<evidence type="ECO:0000259" key="2">
    <source>
        <dbReference type="Pfam" id="PF05922"/>
    </source>
</evidence>
<keyword evidence="4" id="KW-1185">Reference proteome</keyword>
<proteinExistence type="predicted"/>
<evidence type="ECO:0000313" key="4">
    <source>
        <dbReference type="Proteomes" id="UP000298327"/>
    </source>
</evidence>
<keyword evidence="1" id="KW-0732">Signal</keyword>